<dbReference type="InterPro" id="IPR029309">
    <property type="entry name" value="CaRF"/>
</dbReference>
<dbReference type="SUPFAM" id="SSF81837">
    <property type="entry name" value="BEACH domain"/>
    <property type="match status" value="1"/>
</dbReference>
<keyword evidence="2" id="KW-0677">Repeat</keyword>
<evidence type="ECO:0008006" key="9">
    <source>
        <dbReference type="Google" id="ProtNLM"/>
    </source>
</evidence>
<dbReference type="Gene3D" id="1.10.1540.10">
    <property type="entry name" value="BEACH domain"/>
    <property type="match status" value="1"/>
</dbReference>
<evidence type="ECO:0000313" key="8">
    <source>
        <dbReference type="Proteomes" id="UP000322234"/>
    </source>
</evidence>
<feature type="region of interest" description="Disordered" evidence="4">
    <location>
        <begin position="1"/>
        <end position="34"/>
    </location>
</feature>
<dbReference type="InterPro" id="IPR050865">
    <property type="entry name" value="BEACH_Domain"/>
</dbReference>
<name>A0A6B0QRF9_9CETA</name>
<feature type="compositionally biased region" description="Polar residues" evidence="4">
    <location>
        <begin position="2066"/>
        <end position="2080"/>
    </location>
</feature>
<protein>
    <recommendedName>
        <fullName evidence="9">DUF4704 domain-containing protein</fullName>
    </recommendedName>
</protein>
<dbReference type="Pfam" id="PF15299">
    <property type="entry name" value="ALS2CR8"/>
    <property type="match status" value="1"/>
</dbReference>
<evidence type="ECO:0000256" key="4">
    <source>
        <dbReference type="SAM" id="MobiDB-lite"/>
    </source>
</evidence>
<dbReference type="InterPro" id="IPR023362">
    <property type="entry name" value="PH-BEACH_dom"/>
</dbReference>
<dbReference type="SMART" id="SM01026">
    <property type="entry name" value="Beach"/>
    <property type="match status" value="1"/>
</dbReference>
<dbReference type="Pfam" id="PF20426">
    <property type="entry name" value="NBCH_WD40"/>
    <property type="match status" value="1"/>
</dbReference>
<keyword evidence="1 3" id="KW-0853">WD repeat</keyword>
<dbReference type="CDD" id="cd01201">
    <property type="entry name" value="PH_BEACH"/>
    <property type="match status" value="1"/>
</dbReference>
<dbReference type="EMBL" id="VBQZ03000001">
    <property type="protein sequence ID" value="MXQ79181.1"/>
    <property type="molecule type" value="Genomic_DNA"/>
</dbReference>
<dbReference type="GO" id="GO:0005829">
    <property type="term" value="C:cytosol"/>
    <property type="evidence" value="ECO:0007669"/>
    <property type="project" value="TreeGrafter"/>
</dbReference>
<dbReference type="Gene3D" id="2.30.29.30">
    <property type="entry name" value="Pleckstrin-homology domain (PH domain)/Phosphotyrosine-binding domain (PTB)"/>
    <property type="match status" value="1"/>
</dbReference>
<dbReference type="SUPFAM" id="SSF48371">
    <property type="entry name" value="ARM repeat"/>
    <property type="match status" value="1"/>
</dbReference>
<dbReference type="Pfam" id="PF14844">
    <property type="entry name" value="PH_BEACH"/>
    <property type="match status" value="1"/>
</dbReference>
<feature type="domain" description="BEACH" evidence="5">
    <location>
        <begin position="2671"/>
        <end position="2963"/>
    </location>
</feature>
<dbReference type="SUPFAM" id="SSF50729">
    <property type="entry name" value="PH domain-like"/>
    <property type="match status" value="1"/>
</dbReference>
<feature type="region of interest" description="Disordered" evidence="4">
    <location>
        <begin position="2062"/>
        <end position="2083"/>
    </location>
</feature>
<dbReference type="PROSITE" id="PS50197">
    <property type="entry name" value="BEACH"/>
    <property type="match status" value="1"/>
</dbReference>
<gene>
    <name evidence="7" type="ORF">E5288_WYG000184</name>
</gene>
<keyword evidence="8" id="KW-1185">Reference proteome</keyword>
<dbReference type="Pfam" id="PF15787">
    <property type="entry name" value="DUF4704"/>
    <property type="match status" value="1"/>
</dbReference>
<evidence type="ECO:0000259" key="5">
    <source>
        <dbReference type="PROSITE" id="PS50197"/>
    </source>
</evidence>
<dbReference type="Proteomes" id="UP000322234">
    <property type="component" value="Unassembled WGS sequence"/>
</dbReference>
<evidence type="ECO:0000256" key="3">
    <source>
        <dbReference type="PROSITE-ProRule" id="PRU00221"/>
    </source>
</evidence>
<dbReference type="InterPro" id="IPR031570">
    <property type="entry name" value="NBEA/BDCP_DUF4704"/>
</dbReference>
<dbReference type="InterPro" id="IPR011993">
    <property type="entry name" value="PH-like_dom_sf"/>
</dbReference>
<dbReference type="PANTHER" id="PTHR13743">
    <property type="entry name" value="BEIGE/BEACH-RELATED"/>
    <property type="match status" value="1"/>
</dbReference>
<evidence type="ECO:0000256" key="1">
    <source>
        <dbReference type="ARBA" id="ARBA00022574"/>
    </source>
</evidence>
<organism evidence="7 8">
    <name type="scientific">Bos mutus</name>
    <name type="common">wild yak</name>
    <dbReference type="NCBI Taxonomy" id="72004"/>
    <lineage>
        <taxon>Eukaryota</taxon>
        <taxon>Metazoa</taxon>
        <taxon>Chordata</taxon>
        <taxon>Craniata</taxon>
        <taxon>Vertebrata</taxon>
        <taxon>Euteleostomi</taxon>
        <taxon>Mammalia</taxon>
        <taxon>Eutheria</taxon>
        <taxon>Laurasiatheria</taxon>
        <taxon>Artiodactyla</taxon>
        <taxon>Ruminantia</taxon>
        <taxon>Pecora</taxon>
        <taxon>Bovidae</taxon>
        <taxon>Bovinae</taxon>
        <taxon>Bos</taxon>
    </lineage>
</organism>
<dbReference type="InterPro" id="IPR001680">
    <property type="entry name" value="WD40_rpt"/>
</dbReference>
<dbReference type="Gene3D" id="2.130.10.10">
    <property type="entry name" value="YVTN repeat-like/Quinoprotein amine dehydrogenase"/>
    <property type="match status" value="1"/>
</dbReference>
<dbReference type="InterPro" id="IPR046851">
    <property type="entry name" value="NBCH_WD40"/>
</dbReference>
<feature type="domain" description="BEACH-type PH" evidence="6">
    <location>
        <begin position="2563"/>
        <end position="2660"/>
    </location>
</feature>
<feature type="repeat" description="WD" evidence="3">
    <location>
        <begin position="3167"/>
        <end position="3208"/>
    </location>
</feature>
<dbReference type="SUPFAM" id="SSF49899">
    <property type="entry name" value="Concanavalin A-like lectins/glucanases"/>
    <property type="match status" value="1"/>
</dbReference>
<dbReference type="InterPro" id="IPR036372">
    <property type="entry name" value="BEACH_dom_sf"/>
</dbReference>
<dbReference type="PROSITE" id="PS50082">
    <property type="entry name" value="WD_REPEATS_2"/>
    <property type="match status" value="1"/>
</dbReference>
<evidence type="ECO:0000313" key="7">
    <source>
        <dbReference type="EMBL" id="MXQ79181.1"/>
    </source>
</evidence>
<dbReference type="GO" id="GO:0008104">
    <property type="term" value="P:intracellular protein localization"/>
    <property type="evidence" value="ECO:0007669"/>
    <property type="project" value="TreeGrafter"/>
</dbReference>
<dbReference type="InterPro" id="IPR016024">
    <property type="entry name" value="ARM-type_fold"/>
</dbReference>
<sequence>MDSSEPSFGQDGSPRVLPVTTPEEDGSLTSQNIPGPLTQAQTLSAEQFHLVDQNGQPVQYELQSLGDSNAQMMIVASPSENGQVLRVIPSPQTGMTQVIIPQGPLVDENSPQDVSEEKPSDRNLPAVRVDALADSNSSYVLHPQASLTLPKKTVTRILEEPLLAPLQPLSSNTPIWACRLRSCEKIGDSYRGYCVSETELESVLTFHKQQTQSVWGTRQSPSPAKPATRLMWKSQYVPYDGIPFVNAGSRAVVMECQYGPRRKGFQLKKIGELENRSCQLYKATCPARIYIKKVQKFPDYRVPTDPKIDRKIIRMEQEKAFNLLKKNLVDAGGVLRWYVQLPTQQAHQYHELETPCLPLSSSSFPISSLEEEEAAIRDENCTLPSRLHPQVAHKIQELVSQGIEQVYAVRKQLRKFVERELFKPDEVPERHNLSFFPTVNDIRNHIHEVQKSLRNGDNICNSEIIPATLQWTTDSGNILRETVTVTLGEGNSQGESVSSKLETNQTRNSLSPEPAQLLSSLSSFQPKIFTHLQGLQLQPRFTSDGSPALISVNNHPSSSPSRLLDSVGSVVMNNNSLLLGQTHCLQTDTPLTPNSSISSTMSNLPGPDQNLVAVDQLVEVEDVEDTETLEGNVHRILLGNVQTIPIQIIDSPPVLIEENSEGTISVNQVKQEPKEPALSLEAKPNLDCRNWNYQYFHKDPDYLKLWLDSFVSSYEQFLDVDFEKLPTRVDDVPPGISLLPDNILQVLRIQLLQCVQKMADGLEEEQQALSILLVKFFIILCRNLSNVEEIGTCSYINHVITMTTLYIQQLKSKKKEKELADQTSIEEFVIHALAFCESLYDPYRNWRQRISGRIFSTVEKSRQKYKPASLTVEFVPFFYQCFQESEHLKESLKCCLLHLFGAIVAGGQKNALQAISPATMEVLMRVLADCDSWEDGNPEEVGRKVELTLKCLTEVVHILLTSSSDQRQVETSTILENYFKLLNSDHSALPNQRRSRQWENRFIALQIKMLNTITAMLDCTDRPVLQAIFLNSNCFEHLIRLLQNCKVFQGQLDCLAVSAIQALTAVMNKSPAAKEVFKERIGYTHMFEVLKSLGQPPLELLKELMNMAVEGDHTSVGILGISNVQPLLLLIQWLPELESHDLQIFISDWLKKICCINRQSRTTCVNANMGIRIIEALNSHSCLHRTCAENLIALHGSLGSQSVSSEEIRQLLRLLRVDESESVHPYTTPVTRAILTMARKQSLESALQYFNLSHSMAGISVPSIQKWPGSAFSFNAWFCLDQDQLTLGNANKGGKRKQLYSFFTGSGMGFEAFITHSGMLVVAVCTKREYATVMLPDHSFCDSLWHNITIVHMPGKRPFGQSLVYIYDNGQQKVSAPLRFPAMNEPFISCCIGSAGQRTTTPPPSQIPDPPFSSPITPHRTSFGGILSSASWGGTTEKSKLITKLISAGTQDSEWGCPTSLEGQLGSVIIFYEALQPPQVKALYLAGPNCLSPWKFQESDMADLPGNVLLHYTAKACKNAICLDLSTNCFHGRLTGNKVVNWDIKDVINCIGGLNVLFPLLEQISHFGEGQIPEGLNESTVSELITPVEGDWVVLTSTKASESRLERNLIATFILIVKHFIQRHPINQDNLIHSHGVAVLGALLQKVPSALMDVNVLMAIQLLIEQVSLEKNMQLLQQMYQYLLFDFRIWNRGDFPFRIGHIQYLSTIIKDSRRVFRKKYGVQFLLDTLRIYYGNDCKYNELSPDDIRTIRTSLYGLIKYFLSKGGTHEEIQSIMGYIAAINEEEQLLGILDILFSLLRTSPNRGQLFLLLFEPGNADILYALLLNQKYSDKLREIIFKVMEQMLKCTNVYERSKQRIRLREVGYSGFGLLLNEAPVNTSLIKSLTNQIINTDPAINFKDLLSVVYISHRAYINVRVVICRKMLQILQSQPDAAHQISQQVGWQDTLVKLFLKANFENGNTLHKHNRAIIVKDNDKNISVEDMKRNFDEKTDEEKIASFVSAHVSSDEWSLEDRHSLDSNMPLFQEDSSMGELSFKSENQEEFWHNNPSPLSLDLSGIDSCELSDGGSQMPDSLPSTPSPVESMKPFPVQPDKESSVTNDVGFSDDFSLLENKERCEEELIQLLTNILSCIMCKGLEKSDDDTWIERGQVFSALTKPGISSELLRPSDEIKLVLLQKMLEWAVTENREAKMNPVTAENAFRLTLIIQDFLQSEGLVNSNMWTEKLLEDLMLLFDSLSVWYSESPVGVKLSQIQIQLLLGFIGKGNLQVCAMASAKLNTLLQTKVIENQDEACYILGKLEHVLSQSIKEQTEIYSFLIPLVRTLVSKIYELLFMNLHLPSLPLTNGSASFFEDFQEYCSSNEWQVYIEKYIVPYMKKYETHTFYDSHESMALYWKDCYEALMVNMHKRDRDGGESKLKFQEFFVEPFNRKVRQENLRYNNMLKQLSSQQLATLRRWKAVKLYLTCERGPWAKRQQNPIHWKLANVENYSRMRLKLVPNYNFKTHEEASALRDNLGIQHSQPSSDSLLLEVVKQVKVSDMEEDKLDLPEEEITSRVNIDEKEEQNQKEKLVLSEDCELITIIDVIPGRLEITTQHIYFYDGSIEKEDGVGFDFKWPHSQVREIHLRRYNLRRSALEIFHVDQSNYFLNFKKEVRNKVYSRLLSLHSPNSYGTRSPQELFKASGLTQKWVNREISNFDYLIQLNTMAGRTYNDLAQYPVFPWILQDYTSEELDLNNPSVFRDLSKPIGVVNDKNAKATREKYENFEDPMGTIDKFHYGTHYSNSAGVMHYLIRTEPFTTLHIQLQSGRFDCADRQFHSIPATWQALMDNPYDVKELIPEFFYFPEFLENQNQFNLGRLQVSKELVNDVVLPKWAKSAEDFICKHRKALESEYVSAHLHEWIDLIFGYKQRGPAAVEALNVFYYCSYEGAVDLDALTDEKERKALEGMINNFGQTPCQLLKEPHPSRLSAEEAVQKQAKTDTSTFNLFQHLPELKSFFIEGISDGIPLVKAIVPKNQSRSFMSQGSPELLITLSMNHIIGTHGWLPYDRNISNYFTFIRDQTVTNPKTQRSMNGPFAPGLEITSKLFIVSHDAKLLFSAGHWDNSIQVMSLTKGKLISHNIRHMDIVTCLATDYCGIHLISGSRDTTCMIWQITQQGGVPVGLASKPFQILYGHTDEVLSVAISTELDMAVSGSRDGTVIIHTIQKGQYMRTLRPPCESSLLLTVPNLAISWEGHIVMYSSIEESTSLKDKNALHLFSVNGKYLGSQVLKEQVSDICIIGEHIVTGSLQGFLSIRDLHSLNLCISPLAMRSPIHCVCVTKEYSHILVGLEDGKLIVVGVGRPAEMRSGQLSRKLWGSSKRLSQISAGETEYNTQDSK</sequence>
<proteinExistence type="predicted"/>
<accession>A0A6B0QRF9</accession>
<dbReference type="GO" id="GO:0003700">
    <property type="term" value="F:DNA-binding transcription factor activity"/>
    <property type="evidence" value="ECO:0007669"/>
    <property type="project" value="InterPro"/>
</dbReference>
<dbReference type="InterPro" id="IPR015943">
    <property type="entry name" value="WD40/YVTN_repeat-like_dom_sf"/>
</dbReference>
<dbReference type="CDD" id="cd06071">
    <property type="entry name" value="Beach"/>
    <property type="match status" value="1"/>
</dbReference>
<evidence type="ECO:0000256" key="2">
    <source>
        <dbReference type="ARBA" id="ARBA00022737"/>
    </source>
</evidence>
<dbReference type="GO" id="GO:0016020">
    <property type="term" value="C:membrane"/>
    <property type="evidence" value="ECO:0007669"/>
    <property type="project" value="TreeGrafter"/>
</dbReference>
<dbReference type="SMART" id="SM00320">
    <property type="entry name" value="WD40"/>
    <property type="match status" value="3"/>
</dbReference>
<dbReference type="Pfam" id="PF02138">
    <property type="entry name" value="Beach"/>
    <property type="match status" value="1"/>
</dbReference>
<dbReference type="SUPFAM" id="SSF50978">
    <property type="entry name" value="WD40 repeat-like"/>
    <property type="match status" value="1"/>
</dbReference>
<feature type="region of interest" description="Disordered" evidence="4">
    <location>
        <begin position="103"/>
        <end position="123"/>
    </location>
</feature>
<dbReference type="Pfam" id="PF16057">
    <property type="entry name" value="DUF4800"/>
    <property type="match status" value="1"/>
</dbReference>
<dbReference type="PANTHER" id="PTHR13743:SF115">
    <property type="entry name" value="NEUROBEACHIN-LIKE PROTEIN 1"/>
    <property type="match status" value="1"/>
</dbReference>
<dbReference type="InterPro" id="IPR013320">
    <property type="entry name" value="ConA-like_dom_sf"/>
</dbReference>
<dbReference type="PROSITE" id="PS51783">
    <property type="entry name" value="PH_BEACH"/>
    <property type="match status" value="1"/>
</dbReference>
<dbReference type="FunFam" id="1.10.1540.10:FF:000001">
    <property type="entry name" value="neurobeachin isoform X1"/>
    <property type="match status" value="1"/>
</dbReference>
<reference evidence="7" key="1">
    <citation type="submission" date="2019-10" db="EMBL/GenBank/DDBJ databases">
        <title>The sequence and de novo assembly of the wild yak genome.</title>
        <authorList>
            <person name="Liu Y."/>
        </authorList>
    </citation>
    <scope>NUCLEOTIDE SEQUENCE [LARGE SCALE GENOMIC DNA]</scope>
    <source>
        <strain evidence="7">WY2019</strain>
    </source>
</reference>
<evidence type="ECO:0000259" key="6">
    <source>
        <dbReference type="PROSITE" id="PS51783"/>
    </source>
</evidence>
<dbReference type="InterPro" id="IPR000409">
    <property type="entry name" value="BEACH_dom"/>
</dbReference>
<dbReference type="GO" id="GO:0019901">
    <property type="term" value="F:protein kinase binding"/>
    <property type="evidence" value="ECO:0007669"/>
    <property type="project" value="TreeGrafter"/>
</dbReference>
<comment type="caution">
    <text evidence="7">The sequence shown here is derived from an EMBL/GenBank/DDBJ whole genome shotgun (WGS) entry which is preliminary data.</text>
</comment>
<dbReference type="InterPro" id="IPR036322">
    <property type="entry name" value="WD40_repeat_dom_sf"/>
</dbReference>
<feature type="region of interest" description="Disordered" evidence="4">
    <location>
        <begin position="489"/>
        <end position="512"/>
    </location>
</feature>